<dbReference type="AlphaFoldDB" id="A0A391NLI1"/>
<feature type="compositionally biased region" description="Polar residues" evidence="1">
    <location>
        <begin position="174"/>
        <end position="186"/>
    </location>
</feature>
<evidence type="ECO:0000256" key="1">
    <source>
        <dbReference type="SAM" id="MobiDB-lite"/>
    </source>
</evidence>
<evidence type="ECO:0000313" key="2">
    <source>
        <dbReference type="EMBL" id="GCA62771.1"/>
    </source>
</evidence>
<accession>A0A391NLI1</accession>
<feature type="region of interest" description="Disordered" evidence="1">
    <location>
        <begin position="146"/>
        <end position="186"/>
    </location>
</feature>
<comment type="caution">
    <text evidence="2">The sequence shown here is derived from an EMBL/GenBank/DDBJ whole genome shotgun (WGS) entry which is preliminary data.</text>
</comment>
<protein>
    <submittedName>
        <fullName evidence="2">Uncharacterized protein</fullName>
    </submittedName>
</protein>
<organism evidence="2 3">
    <name type="scientific">Kipferlia bialata</name>
    <dbReference type="NCBI Taxonomy" id="797122"/>
    <lineage>
        <taxon>Eukaryota</taxon>
        <taxon>Metamonada</taxon>
        <taxon>Carpediemonas-like organisms</taxon>
        <taxon>Kipferlia</taxon>
    </lineage>
</organism>
<gene>
    <name evidence="2" type="ORF">KIPB_005719</name>
</gene>
<reference evidence="2 3" key="1">
    <citation type="journal article" date="2018" name="PLoS ONE">
        <title>The draft genome of Kipferlia bialata reveals reductive genome evolution in fornicate parasites.</title>
        <authorList>
            <person name="Tanifuji G."/>
            <person name="Takabayashi S."/>
            <person name="Kume K."/>
            <person name="Takagi M."/>
            <person name="Nakayama T."/>
            <person name="Kamikawa R."/>
            <person name="Inagaki Y."/>
            <person name="Hashimoto T."/>
        </authorList>
    </citation>
    <scope>NUCLEOTIDE SEQUENCE [LARGE SCALE GENOMIC DNA]</scope>
    <source>
        <strain evidence="2">NY0173</strain>
    </source>
</reference>
<name>A0A391NLI1_9EUKA</name>
<keyword evidence="3" id="KW-1185">Reference proteome</keyword>
<dbReference type="Proteomes" id="UP000265618">
    <property type="component" value="Unassembled WGS sequence"/>
</dbReference>
<proteinExistence type="predicted"/>
<dbReference type="EMBL" id="BDIP01001372">
    <property type="protein sequence ID" value="GCA62771.1"/>
    <property type="molecule type" value="Genomic_DNA"/>
</dbReference>
<feature type="region of interest" description="Disordered" evidence="1">
    <location>
        <begin position="22"/>
        <end position="41"/>
    </location>
</feature>
<evidence type="ECO:0000313" key="3">
    <source>
        <dbReference type="Proteomes" id="UP000265618"/>
    </source>
</evidence>
<sequence>MSTGRYSACFTSAMAPEVEFLPSEEEETMQGTPSSPAEELDVKLRRYSERIRRLRRALQQTMRHVHEANPAYEVISQALRQDDSDRFLSQHLAADVEVEEEDEEMSVSMDEELPLVCSFTQGDPSEEEAAHSASRLVHSFIDPAQIPPVSLDDLDESGSEGEGEEAQDAGVHRTLSQTPFNSTLPNMDTYTADISAKIEAEIMRMSEL</sequence>
<feature type="compositionally biased region" description="Acidic residues" evidence="1">
    <location>
        <begin position="152"/>
        <end position="167"/>
    </location>
</feature>